<reference evidence="3 4" key="1">
    <citation type="journal article" date="2013" name="Genome Announc.">
        <title>Draft Genome Sequence of Amycolatopsis decaplanina Strain DSM 44594T.</title>
        <authorList>
            <person name="Kaur N."/>
            <person name="Kumar S."/>
            <person name="Bala M."/>
            <person name="Raghava G.P."/>
            <person name="Mayilraj S."/>
        </authorList>
    </citation>
    <scope>NUCLEOTIDE SEQUENCE [LARGE SCALE GENOMIC DNA]</scope>
    <source>
        <strain evidence="3 4">DSM 44594</strain>
    </source>
</reference>
<evidence type="ECO:0000256" key="2">
    <source>
        <dbReference type="SAM" id="Phobius"/>
    </source>
</evidence>
<accession>M2XRB0</accession>
<comment type="caution">
    <text evidence="3">The sequence shown here is derived from an EMBL/GenBank/DDBJ whole genome shotgun (WGS) entry which is preliminary data.</text>
</comment>
<keyword evidence="4" id="KW-1185">Reference proteome</keyword>
<feature type="transmembrane region" description="Helical" evidence="2">
    <location>
        <begin position="159"/>
        <end position="181"/>
    </location>
</feature>
<evidence type="ECO:0000256" key="1">
    <source>
        <dbReference type="SAM" id="MobiDB-lite"/>
    </source>
</evidence>
<keyword evidence="2" id="KW-0812">Transmembrane</keyword>
<feature type="region of interest" description="Disordered" evidence="1">
    <location>
        <begin position="256"/>
        <end position="278"/>
    </location>
</feature>
<evidence type="ECO:0000313" key="3">
    <source>
        <dbReference type="EMBL" id="EME63541.1"/>
    </source>
</evidence>
<evidence type="ECO:0000313" key="4">
    <source>
        <dbReference type="Proteomes" id="UP000054226"/>
    </source>
</evidence>
<organism evidence="3 4">
    <name type="scientific">Amycolatopsis decaplanina DSM 44594</name>
    <dbReference type="NCBI Taxonomy" id="1284240"/>
    <lineage>
        <taxon>Bacteria</taxon>
        <taxon>Bacillati</taxon>
        <taxon>Actinomycetota</taxon>
        <taxon>Actinomycetes</taxon>
        <taxon>Pseudonocardiales</taxon>
        <taxon>Pseudonocardiaceae</taxon>
        <taxon>Amycolatopsis</taxon>
    </lineage>
</organism>
<feature type="transmembrane region" description="Helical" evidence="2">
    <location>
        <begin position="103"/>
        <end position="124"/>
    </location>
</feature>
<dbReference type="EMBL" id="AOHO01000028">
    <property type="protein sequence ID" value="EME63541.1"/>
    <property type="molecule type" value="Genomic_DNA"/>
</dbReference>
<dbReference type="AlphaFoldDB" id="M2XRB0"/>
<feature type="transmembrane region" description="Helical" evidence="2">
    <location>
        <begin position="25"/>
        <end position="48"/>
    </location>
</feature>
<name>M2XRB0_9PSEU</name>
<feature type="transmembrane region" description="Helical" evidence="2">
    <location>
        <begin position="68"/>
        <end position="91"/>
    </location>
</feature>
<protein>
    <recommendedName>
        <fullName evidence="5">DUF3592 domain-containing protein</fullName>
    </recommendedName>
</protein>
<keyword evidence="2" id="KW-1133">Transmembrane helix</keyword>
<dbReference type="PATRIC" id="fig|1284240.4.peg.1330"/>
<keyword evidence="2" id="KW-0472">Membrane</keyword>
<proteinExistence type="predicted"/>
<gene>
    <name evidence="3" type="ORF">H074_06577</name>
</gene>
<evidence type="ECO:0008006" key="5">
    <source>
        <dbReference type="Google" id="ProtNLM"/>
    </source>
</evidence>
<dbReference type="Proteomes" id="UP000054226">
    <property type="component" value="Unassembled WGS sequence"/>
</dbReference>
<sequence length="288" mass="30477">MAMFGSFEFGLPEDPRRARRAGLRLWLLGVPTTLAWAAVGWSGALGLLDGFRLMSLNRVDAWGADAGPAVSLVLFFSISITVASSLGFAMLWGGGMSLRGMGVGFRASSLAASLGIALGSGVAIPSWTPPESVGQRLPFGDGPAEPWTDVDWIVYYEPYLVPAVAGVTALVMIMVLGRAFVTKAEADDRAQALAQTGRQVTGHVIGVEFTNVWVMGNPRFTVQVRFPTETGERTVVATMITPPLQAPARGSTVKVTYDPRNPDSVQVDPDPADRAAGGNLGAFLPPLF</sequence>